<dbReference type="GO" id="GO:0140359">
    <property type="term" value="F:ABC-type transporter activity"/>
    <property type="evidence" value="ECO:0007669"/>
    <property type="project" value="InterPro"/>
</dbReference>
<dbReference type="InterPro" id="IPR036640">
    <property type="entry name" value="ABC1_TM_sf"/>
</dbReference>
<dbReference type="GO" id="GO:0042758">
    <property type="term" value="P:long-chain fatty acid catabolic process"/>
    <property type="evidence" value="ECO:0007669"/>
    <property type="project" value="EnsemblFungi"/>
</dbReference>
<reference evidence="9" key="1">
    <citation type="submission" date="2016-05" db="EMBL/GenBank/DDBJ databases">
        <title>Comparative genomics of biotechnologically important yeasts.</title>
        <authorList>
            <consortium name="DOE Joint Genome Institute"/>
            <person name="Riley R."/>
            <person name="Haridas S."/>
            <person name="Wolfe K.H."/>
            <person name="Lopes M.R."/>
            <person name="Hittinger C.T."/>
            <person name="Goker M."/>
            <person name="Salamov A."/>
            <person name="Wisecaver J."/>
            <person name="Long T.M."/>
            <person name="Aerts A.L."/>
            <person name="Barry K."/>
            <person name="Choi C."/>
            <person name="Clum A."/>
            <person name="Coughlan A.Y."/>
            <person name="Deshpande S."/>
            <person name="Douglass A.P."/>
            <person name="Hanson S.J."/>
            <person name="Klenk H.-P."/>
            <person name="Labutti K."/>
            <person name="Lapidus A."/>
            <person name="Lindquist E."/>
            <person name="Lipzen A."/>
            <person name="Meier-Kolthoff J.P."/>
            <person name="Ohm R.A."/>
            <person name="Otillar R.P."/>
            <person name="Pangilinan J."/>
            <person name="Peng Y."/>
            <person name="Rokas A."/>
            <person name="Rosa C.A."/>
            <person name="Scheuner C."/>
            <person name="Sibirny A.A."/>
            <person name="Slot J.C."/>
            <person name="Stielow J.B."/>
            <person name="Sun H."/>
            <person name="Kurtzman C.P."/>
            <person name="Blackwell M."/>
            <person name="Grigoriev I.V."/>
            <person name="Jeffries T.W."/>
        </authorList>
    </citation>
    <scope>NUCLEOTIDE SEQUENCE [LARGE SCALE GENOMIC DNA]</scope>
    <source>
        <strain evidence="9">DSM 1968</strain>
    </source>
</reference>
<keyword evidence="4 6" id="KW-1133">Transmembrane helix</keyword>
<feature type="non-terminal residue" evidence="8">
    <location>
        <position position="1"/>
    </location>
</feature>
<dbReference type="Gene3D" id="3.40.50.300">
    <property type="entry name" value="P-loop containing nucleotide triphosphate hydrolases"/>
    <property type="match status" value="1"/>
</dbReference>
<dbReference type="SUPFAM" id="SSF52540">
    <property type="entry name" value="P-loop containing nucleoside triphosphate hydrolases"/>
    <property type="match status" value="1"/>
</dbReference>
<dbReference type="PANTHER" id="PTHR11384">
    <property type="entry name" value="ATP-BINDING CASSETTE, SUB-FAMILY D MEMBER"/>
    <property type="match status" value="1"/>
</dbReference>
<dbReference type="InterPro" id="IPR011527">
    <property type="entry name" value="ABC1_TM_dom"/>
</dbReference>
<organism evidence="8 9">
    <name type="scientific">Ascoidea rubescens DSM 1968</name>
    <dbReference type="NCBI Taxonomy" id="1344418"/>
    <lineage>
        <taxon>Eukaryota</taxon>
        <taxon>Fungi</taxon>
        <taxon>Dikarya</taxon>
        <taxon>Ascomycota</taxon>
        <taxon>Saccharomycotina</taxon>
        <taxon>Saccharomycetes</taxon>
        <taxon>Ascoideaceae</taxon>
        <taxon>Ascoidea</taxon>
    </lineage>
</organism>
<comment type="similarity">
    <text evidence="1">Belongs to the ABC transporter superfamily. ABCD family. Peroxisomal fatty acyl CoA transporter (TC 3.A.1.203) subfamily.</text>
</comment>
<evidence type="ECO:0000313" key="9">
    <source>
        <dbReference type="Proteomes" id="UP000095038"/>
    </source>
</evidence>
<accession>A0A1D2VCG3</accession>
<dbReference type="Pfam" id="PF00005">
    <property type="entry name" value="ABC_tran"/>
    <property type="match status" value="1"/>
</dbReference>
<proteinExistence type="inferred from homology"/>
<keyword evidence="9" id="KW-1185">Reference proteome</keyword>
<dbReference type="InParanoid" id="A0A1D2VCG3"/>
<evidence type="ECO:0000313" key="8">
    <source>
        <dbReference type="EMBL" id="ODV59321.1"/>
    </source>
</evidence>
<dbReference type="InterPro" id="IPR027417">
    <property type="entry name" value="P-loop_NTPase"/>
</dbReference>
<dbReference type="GeneID" id="30963561"/>
<dbReference type="InterPro" id="IPR003439">
    <property type="entry name" value="ABC_transporter-like_ATP-bd"/>
</dbReference>
<dbReference type="Pfam" id="PF06472">
    <property type="entry name" value="ABC_membrane_2"/>
    <property type="match status" value="1"/>
</dbReference>
<keyword evidence="5 6" id="KW-0472">Membrane</keyword>
<gene>
    <name evidence="8" type="ORF">ASCRUDRAFT_26032</name>
</gene>
<dbReference type="CDD" id="cd03223">
    <property type="entry name" value="ABCD_peroxisomal_ALDP"/>
    <property type="match status" value="1"/>
</dbReference>
<dbReference type="AlphaFoldDB" id="A0A1D2VCG3"/>
<dbReference type="FunCoup" id="A0A1D2VCG3">
    <property type="interactions" value="312"/>
</dbReference>
<evidence type="ECO:0000256" key="1">
    <source>
        <dbReference type="ARBA" id="ARBA00008575"/>
    </source>
</evidence>
<dbReference type="GO" id="GO:0005524">
    <property type="term" value="F:ATP binding"/>
    <property type="evidence" value="ECO:0007669"/>
    <property type="project" value="InterPro"/>
</dbReference>
<dbReference type="GO" id="GO:0005324">
    <property type="term" value="F:long-chain fatty acid transmembrane transporter activity"/>
    <property type="evidence" value="ECO:0007669"/>
    <property type="project" value="EnsemblFungi"/>
</dbReference>
<dbReference type="GO" id="GO:0007031">
    <property type="term" value="P:peroxisome organization"/>
    <property type="evidence" value="ECO:0007669"/>
    <property type="project" value="TreeGrafter"/>
</dbReference>
<dbReference type="RefSeq" id="XP_020045628.1">
    <property type="nucleotide sequence ID" value="XM_020189925.1"/>
</dbReference>
<evidence type="ECO:0000256" key="2">
    <source>
        <dbReference type="ARBA" id="ARBA00022448"/>
    </source>
</evidence>
<evidence type="ECO:0000256" key="3">
    <source>
        <dbReference type="ARBA" id="ARBA00022692"/>
    </source>
</evidence>
<dbReference type="Proteomes" id="UP000095038">
    <property type="component" value="Unassembled WGS sequence"/>
</dbReference>
<dbReference type="InterPro" id="IPR050835">
    <property type="entry name" value="ABC_transporter_sub-D"/>
</dbReference>
<feature type="non-terminal residue" evidence="8">
    <location>
        <position position="707"/>
    </location>
</feature>
<dbReference type="GO" id="GO:0006635">
    <property type="term" value="P:fatty acid beta-oxidation"/>
    <property type="evidence" value="ECO:0007669"/>
    <property type="project" value="EnsemblFungi"/>
</dbReference>
<dbReference type="PANTHER" id="PTHR11384:SF69">
    <property type="entry name" value="PEROXISOMAL LONG-CHAIN FATTY ACID IMPORT PROTEIN 1"/>
    <property type="match status" value="1"/>
</dbReference>
<keyword evidence="2" id="KW-0813">Transport</keyword>
<dbReference type="GO" id="GO:0015867">
    <property type="term" value="P:ATP transport"/>
    <property type="evidence" value="ECO:0007669"/>
    <property type="project" value="EnsemblFungi"/>
</dbReference>
<name>A0A1D2VCG3_9ASCO</name>
<evidence type="ECO:0000256" key="4">
    <source>
        <dbReference type="ARBA" id="ARBA00022989"/>
    </source>
</evidence>
<protein>
    <recommendedName>
        <fullName evidence="7">ABC transporter domain-containing protein</fullName>
    </recommendedName>
</protein>
<keyword evidence="3 6" id="KW-0812">Transmembrane</keyword>
<dbReference type="EMBL" id="KV454486">
    <property type="protein sequence ID" value="ODV59321.1"/>
    <property type="molecule type" value="Genomic_DNA"/>
</dbReference>
<sequence length="707" mass="80966">SFSKFYIKNRSLILKSSYILLLFATVNGDFKFGGSSSRNVPSNISESTNHRDTGLKQQLKRKITKNFFFDLIKLILPYHKNPAESRKIIFILISQIILLSSKIFLNLKVASLDGKLVSNLISNNFKNFIKLIFIWLVIGIPISLINSTLEYLSSNLSKLIKINLTSSLIEDSYFKRNNFYKIIHLDNRISDPHQRICNDIPKFAKSLSTLPTRLFNPSINLLICANQLANYGQNIGGAEGTLLLGLVVHFSTLFLKLVSPKFSKITAEQSQIESDFKTLHSKIINNNEQIAALRGYHKELSNLDLAYFRIENFLKSTFRKIAIYDLSKTFIIKYTWGALGLILCSFPIFFSKNINKKTISQDFIRNRRLLMSASVSLGQILSSKKYVDEVIGFSSRIIQFRQILNDLQEKDDGFPSTNNLNHNDNLISFKDVPLTTPTGQTLIPSLTFKIDHGDNLLILGPNGSGKSSLFRILNNLWPFTKGELIVPNYSLIFYLPQKPYLIKGKTSLKGQIIYPKTLMEFNDENKDLKIRTSTIDRIWNILNILELDDLVDDDAENSVSIDEFDLIKNWSEELSLGSQQKLAMARLYYHRPKFAVLDECTSQVTPEMETAMYEHATKALKISIISVAHRTSLWKFHNYLLQFNGDGTYIFKKFNYKKRLALQDEKFLIEKNLNNVGSLQSRMNELKIVKENEFIKQKSHSDLSSLS</sequence>
<dbReference type="GO" id="GO:0005778">
    <property type="term" value="C:peroxisomal membrane"/>
    <property type="evidence" value="ECO:0007669"/>
    <property type="project" value="EnsemblFungi"/>
</dbReference>
<dbReference type="GO" id="GO:0015916">
    <property type="term" value="P:fatty-acyl-CoA transport"/>
    <property type="evidence" value="ECO:0007669"/>
    <property type="project" value="EnsemblFungi"/>
</dbReference>
<dbReference type="PROSITE" id="PS50893">
    <property type="entry name" value="ABC_TRANSPORTER_2"/>
    <property type="match status" value="1"/>
</dbReference>
<dbReference type="SUPFAM" id="SSF90123">
    <property type="entry name" value="ABC transporter transmembrane region"/>
    <property type="match status" value="1"/>
</dbReference>
<evidence type="ECO:0000259" key="7">
    <source>
        <dbReference type="PROSITE" id="PS50893"/>
    </source>
</evidence>
<dbReference type="GO" id="GO:0016887">
    <property type="term" value="F:ATP hydrolysis activity"/>
    <property type="evidence" value="ECO:0007669"/>
    <property type="project" value="InterPro"/>
</dbReference>
<feature type="domain" description="ABC transporter" evidence="7">
    <location>
        <begin position="427"/>
        <end position="670"/>
    </location>
</feature>
<feature type="transmembrane region" description="Helical" evidence="6">
    <location>
        <begin position="88"/>
        <end position="107"/>
    </location>
</feature>
<dbReference type="OrthoDB" id="422637at2759"/>
<evidence type="ECO:0000256" key="5">
    <source>
        <dbReference type="ARBA" id="ARBA00023136"/>
    </source>
</evidence>
<dbReference type="STRING" id="1344418.A0A1D2VCG3"/>
<dbReference type="GO" id="GO:0043190">
    <property type="term" value="C:ATP-binding cassette (ABC) transporter complex"/>
    <property type="evidence" value="ECO:0007669"/>
    <property type="project" value="EnsemblFungi"/>
</dbReference>
<feature type="transmembrane region" description="Helical" evidence="6">
    <location>
        <begin position="330"/>
        <end position="350"/>
    </location>
</feature>
<feature type="transmembrane region" description="Helical" evidence="6">
    <location>
        <begin position="128"/>
        <end position="149"/>
    </location>
</feature>
<dbReference type="GO" id="GO:0015910">
    <property type="term" value="P:long-chain fatty acid import into peroxisome"/>
    <property type="evidence" value="ECO:0007669"/>
    <property type="project" value="EnsemblFungi"/>
</dbReference>
<evidence type="ECO:0000256" key="6">
    <source>
        <dbReference type="SAM" id="Phobius"/>
    </source>
</evidence>
<dbReference type="GO" id="GO:0042760">
    <property type="term" value="P:very long-chain fatty acid catabolic process"/>
    <property type="evidence" value="ECO:0007669"/>
    <property type="project" value="EnsemblFungi"/>
</dbReference>